<dbReference type="HOGENOM" id="CLU_3239378_0_0_12"/>
<dbReference type="EMBL" id="CP006939">
    <property type="protein sequence ID" value="AHC13482.1"/>
    <property type="molecule type" value="Genomic_DNA"/>
</dbReference>
<dbReference type="Proteomes" id="UP000018680">
    <property type="component" value="Chromosome"/>
</dbReference>
<gene>
    <name evidence="1" type="ORF">L21SP2_0036</name>
</gene>
<dbReference type="AlphaFoldDB" id="V5WCH3"/>
<sequence>MAMHYPQQGLLKGIRPCFFPWPDSSNPEFFPRPLLLPIPHDIL</sequence>
<evidence type="ECO:0000313" key="1">
    <source>
        <dbReference type="EMBL" id="AHC13482.1"/>
    </source>
</evidence>
<name>V5WCH3_9SPIO</name>
<dbReference type="KEGG" id="slr:L21SP2_0036"/>
<reference evidence="1 2" key="1">
    <citation type="journal article" date="2015" name="Stand. Genomic Sci.">
        <title>Complete genome sequence and description of Salinispira pacifica gen. nov., sp. nov., a novel spirochaete isolated form a hypersaline microbial mat.</title>
        <authorList>
            <person name="Ben Hania W."/>
            <person name="Joseph M."/>
            <person name="Schumann P."/>
            <person name="Bunk B."/>
            <person name="Fiebig A."/>
            <person name="Sproer C."/>
            <person name="Klenk H.P."/>
            <person name="Fardeau M.L."/>
            <person name="Spring S."/>
        </authorList>
    </citation>
    <scope>NUCLEOTIDE SEQUENCE [LARGE SCALE GENOMIC DNA]</scope>
    <source>
        <strain evidence="1 2">L21-RPul-D2</strain>
    </source>
</reference>
<keyword evidence="2" id="KW-1185">Reference proteome</keyword>
<organism evidence="1 2">
    <name type="scientific">Salinispira pacifica</name>
    <dbReference type="NCBI Taxonomy" id="1307761"/>
    <lineage>
        <taxon>Bacteria</taxon>
        <taxon>Pseudomonadati</taxon>
        <taxon>Spirochaetota</taxon>
        <taxon>Spirochaetia</taxon>
        <taxon>Spirochaetales</taxon>
        <taxon>Spirochaetaceae</taxon>
        <taxon>Salinispira</taxon>
    </lineage>
</organism>
<protein>
    <submittedName>
        <fullName evidence="1">Uncharacterized protein</fullName>
    </submittedName>
</protein>
<evidence type="ECO:0000313" key="2">
    <source>
        <dbReference type="Proteomes" id="UP000018680"/>
    </source>
</evidence>
<proteinExistence type="predicted"/>
<accession>V5WCH3</accession>
<dbReference type="STRING" id="1307761.L21SP2_0036"/>